<name>A0A0G1XKC9_9BACT</name>
<dbReference type="AlphaFoldDB" id="A0A0G1XKC9"/>
<evidence type="ECO:0000259" key="1">
    <source>
        <dbReference type="PROSITE" id="PS50819"/>
    </source>
</evidence>
<sequence>MMVRNAKYLLLKQKAGKLGGHARIALYGNPGTVEGRAKGGRNSQLTHRRLDTGFKRLRKIKIPKQTMAFAEFVGIVIGDGHVDRYQTTISTNSETDFAHAEYVRNLAHTLFGIPVTINSRSSSLVVAVVISSKAVCDLMCRQGIPQGSKQRLGIRFPDWIVKSGEYTKSCVRGLFDTDGCVFLDTHRIRGKSYQSVGIAFANNEPTVLAFFHDALVDLGLHPTQTSPHRIFLRRRRDIEAYFRLVGTSNPKHMARFSAFRKK</sequence>
<dbReference type="Gene3D" id="3.10.28.10">
    <property type="entry name" value="Homing endonucleases"/>
    <property type="match status" value="1"/>
</dbReference>
<dbReference type="InterPro" id="IPR027434">
    <property type="entry name" value="Homing_endonucl"/>
</dbReference>
<feature type="domain" description="DOD-type homing endonuclease" evidence="1">
    <location>
        <begin position="72"/>
        <end position="220"/>
    </location>
</feature>
<protein>
    <recommendedName>
        <fullName evidence="1">DOD-type homing endonuclease domain-containing protein</fullName>
    </recommendedName>
</protein>
<dbReference type="Proteomes" id="UP000034445">
    <property type="component" value="Unassembled WGS sequence"/>
</dbReference>
<dbReference type="PROSITE" id="PS50819">
    <property type="entry name" value="INTEIN_ENDONUCLEASE"/>
    <property type="match status" value="1"/>
</dbReference>
<gene>
    <name evidence="2" type="ORF">UY74_C0015G0004</name>
</gene>
<dbReference type="GO" id="GO:0004519">
    <property type="term" value="F:endonuclease activity"/>
    <property type="evidence" value="ECO:0007669"/>
    <property type="project" value="InterPro"/>
</dbReference>
<dbReference type="InterPro" id="IPR004042">
    <property type="entry name" value="Intein_endonuc_central"/>
</dbReference>
<evidence type="ECO:0000313" key="2">
    <source>
        <dbReference type="EMBL" id="KKW31381.1"/>
    </source>
</evidence>
<proteinExistence type="predicted"/>
<reference evidence="2 3" key="1">
    <citation type="journal article" date="2015" name="Nature">
        <title>rRNA introns, odd ribosomes, and small enigmatic genomes across a large radiation of phyla.</title>
        <authorList>
            <person name="Brown C.T."/>
            <person name="Hug L.A."/>
            <person name="Thomas B.C."/>
            <person name="Sharon I."/>
            <person name="Castelle C.J."/>
            <person name="Singh A."/>
            <person name="Wilkins M.J."/>
            <person name="Williams K.H."/>
            <person name="Banfield J.F."/>
        </authorList>
    </citation>
    <scope>NUCLEOTIDE SEQUENCE [LARGE SCALE GENOMIC DNA]</scope>
</reference>
<dbReference type="EMBL" id="LCRF01000015">
    <property type="protein sequence ID" value="KKW31381.1"/>
    <property type="molecule type" value="Genomic_DNA"/>
</dbReference>
<accession>A0A0G1XKC9</accession>
<organism evidence="2 3">
    <name type="scientific">Candidatus Kaiserbacteria bacterium GW2011_GWC2_52_8b</name>
    <dbReference type="NCBI Taxonomy" id="1618676"/>
    <lineage>
        <taxon>Bacteria</taxon>
        <taxon>Candidatus Kaiseribacteriota</taxon>
    </lineage>
</organism>
<evidence type="ECO:0000313" key="3">
    <source>
        <dbReference type="Proteomes" id="UP000034445"/>
    </source>
</evidence>
<comment type="caution">
    <text evidence="2">The sequence shown here is derived from an EMBL/GenBank/DDBJ whole genome shotgun (WGS) entry which is preliminary data.</text>
</comment>